<keyword evidence="2" id="KW-1133">Transmembrane helix</keyword>
<feature type="region of interest" description="Disordered" evidence="1">
    <location>
        <begin position="614"/>
        <end position="653"/>
    </location>
</feature>
<feature type="region of interest" description="Disordered" evidence="1">
    <location>
        <begin position="49"/>
        <end position="120"/>
    </location>
</feature>
<name>A0A8H9Y8W0_9CORY</name>
<dbReference type="RefSeq" id="WP_183273718.1">
    <property type="nucleotide sequence ID" value="NZ_CP047187.1"/>
</dbReference>
<dbReference type="AlphaFoldDB" id="A0A8H9Y8W0"/>
<feature type="compositionally biased region" description="Low complexity" evidence="1">
    <location>
        <begin position="553"/>
        <end position="576"/>
    </location>
</feature>
<evidence type="ECO:0000256" key="1">
    <source>
        <dbReference type="SAM" id="MobiDB-lite"/>
    </source>
</evidence>
<keyword evidence="2" id="KW-0472">Membrane</keyword>
<sequence length="799" mass="80309">MTTAPRPTTFSTLSPPPAASAPHRALAVLVTAGLVAAPVTGAGTATAATDTSAAPARTSAPAAPVTSAAPTTPATPAAVGASTSPSPTPSAPAAAARDTAQPTATTAAPEPGRPPLVVVTSPTDGATLEVQSEVDPGGSITVRGAGWGAGVTPAPVVTLKLNYTLPAPDGRSGQYSRSTGVLDHPVTGRPEPTIWQLVTVRPDGTFEATVDLPTDGGVPVVPGQKLTVNAAAGLTGPGADAARATRSLISAPVTVGGVPWVEPERPTVSCTPSTPETLVEVAHVPDAEGRLRVSGTGWCNPTHGGATIALKIDDGAFSRLPETKVHDNLTVWQIVKADLSGNWSVDIDLPDGTTAGPRGSNPALPPGEHWIRILSGSLQQDDPIRTIPSPAQKKEGLTSFVVGEYKPGSPPDPVNPRSDLTDATRHGVTATRRANGDLVVTVPGAVEGDWIYATAYIADGSPRHPWPGRWFRAAADGTVTLPAAGTTLPDGTVSLVLQSGNRGQTGTLLGWVPVRTSTATPTDPDWYLEATGIIAAIQAMLDGVESLVKEAGPDPATTTARTAAPTTPATAPATAGTTGAAAADAVAWDATAGDTDPGIVTWAAPATLPTVPAWSTVPAPTATTTTAGAATTGTTAQAPADRPATPPAPPAPDLAALTGLPAGQVTATLDGNTVTLTLADGQPGDWVFPYVYDPDPVAVDWIPLDGSRSLALDVSSIPDGDHRIALVRADGSLAGWVPVVLTSVPDAPVATPAIAAAGIPTTWPDDGLTARDGLVIAVSAAVTALAAAAAGLTRRRFRR</sequence>
<gene>
    <name evidence="4" type="ORF">FHU32_001719</name>
</gene>
<evidence type="ECO:0000256" key="2">
    <source>
        <dbReference type="SAM" id="Phobius"/>
    </source>
</evidence>
<feature type="chain" id="PRO_5033989440" evidence="3">
    <location>
        <begin position="48"/>
        <end position="799"/>
    </location>
</feature>
<reference evidence="4" key="1">
    <citation type="submission" date="2020-08" db="EMBL/GenBank/DDBJ databases">
        <title>Sequencing the genomes of 1000 actinobacteria strains.</title>
        <authorList>
            <person name="Klenk H.-P."/>
        </authorList>
    </citation>
    <scope>NUCLEOTIDE SEQUENCE</scope>
    <source>
        <strain evidence="4">DSM 20582</strain>
    </source>
</reference>
<evidence type="ECO:0000256" key="3">
    <source>
        <dbReference type="SAM" id="SignalP"/>
    </source>
</evidence>
<dbReference type="Proteomes" id="UP000612712">
    <property type="component" value="Unassembled WGS sequence"/>
</dbReference>
<accession>A0A8H9Y8W0</accession>
<feature type="compositionally biased region" description="Low complexity" evidence="1">
    <location>
        <begin position="614"/>
        <end position="643"/>
    </location>
</feature>
<feature type="compositionally biased region" description="Low complexity" evidence="1">
    <location>
        <begin position="49"/>
        <end position="110"/>
    </location>
</feature>
<protein>
    <submittedName>
        <fullName evidence="4">Uncharacterized protein</fullName>
    </submittedName>
</protein>
<keyword evidence="3" id="KW-0732">Signal</keyword>
<organism evidence="4 5">
    <name type="scientific">Corynebacterium bovis DSM 20582 = CIP 54.80</name>
    <dbReference type="NCBI Taxonomy" id="927655"/>
    <lineage>
        <taxon>Bacteria</taxon>
        <taxon>Bacillati</taxon>
        <taxon>Actinomycetota</taxon>
        <taxon>Actinomycetes</taxon>
        <taxon>Mycobacteriales</taxon>
        <taxon>Corynebacteriaceae</taxon>
        <taxon>Corynebacterium</taxon>
    </lineage>
</organism>
<dbReference type="EMBL" id="JACHWT010000007">
    <property type="protein sequence ID" value="MBB3116480.1"/>
    <property type="molecule type" value="Genomic_DNA"/>
</dbReference>
<feature type="region of interest" description="Disordered" evidence="1">
    <location>
        <begin position="550"/>
        <end position="576"/>
    </location>
</feature>
<feature type="region of interest" description="Disordered" evidence="1">
    <location>
        <begin position="1"/>
        <end position="20"/>
    </location>
</feature>
<keyword evidence="2" id="KW-0812">Transmembrane</keyword>
<comment type="caution">
    <text evidence="4">The sequence shown here is derived from an EMBL/GenBank/DDBJ whole genome shotgun (WGS) entry which is preliminary data.</text>
</comment>
<feature type="transmembrane region" description="Helical" evidence="2">
    <location>
        <begin position="774"/>
        <end position="793"/>
    </location>
</feature>
<proteinExistence type="predicted"/>
<feature type="signal peptide" evidence="3">
    <location>
        <begin position="1"/>
        <end position="47"/>
    </location>
</feature>
<evidence type="ECO:0000313" key="5">
    <source>
        <dbReference type="Proteomes" id="UP000612712"/>
    </source>
</evidence>
<evidence type="ECO:0000313" key="4">
    <source>
        <dbReference type="EMBL" id="MBB3116480.1"/>
    </source>
</evidence>
<feature type="compositionally biased region" description="Low complexity" evidence="1">
    <location>
        <begin position="1"/>
        <end position="13"/>
    </location>
</feature>